<evidence type="ECO:0000313" key="2">
    <source>
        <dbReference type="Proteomes" id="UP001595821"/>
    </source>
</evidence>
<name>A0ABD5NXG3_9EURY</name>
<dbReference type="SUPFAM" id="SSF46785">
    <property type="entry name" value="Winged helix' DNA-binding domain"/>
    <property type="match status" value="1"/>
</dbReference>
<sequence length="72" mass="7956">MQLDERSRTSVPNAIASPRAKLVYLCLLVTDGATVTELQELLSLKKITILSVLDSLTELELVAQRDHVYACV</sequence>
<accession>A0ABD5NXG3</accession>
<dbReference type="GeneID" id="71854223"/>
<reference evidence="1 2" key="1">
    <citation type="journal article" date="2014" name="Int. J. Syst. Evol. Microbiol.">
        <title>Complete genome sequence of Corynebacterium casei LMG S-19264T (=DSM 44701T), isolated from a smear-ripened cheese.</title>
        <authorList>
            <consortium name="US DOE Joint Genome Institute (JGI-PGF)"/>
            <person name="Walter F."/>
            <person name="Albersmeier A."/>
            <person name="Kalinowski J."/>
            <person name="Ruckert C."/>
        </authorList>
    </citation>
    <scope>NUCLEOTIDE SEQUENCE [LARGE SCALE GENOMIC DNA]</scope>
    <source>
        <strain evidence="1 2">IBRC-M 10912</strain>
    </source>
</reference>
<gene>
    <name evidence="1" type="ORF">ACFOZ7_06850</name>
</gene>
<dbReference type="AlphaFoldDB" id="A0ABD5NXG3"/>
<protein>
    <submittedName>
        <fullName evidence="1">MarR family transcriptional regulator</fullName>
    </submittedName>
</protein>
<dbReference type="InterPro" id="IPR036390">
    <property type="entry name" value="WH_DNA-bd_sf"/>
</dbReference>
<dbReference type="Proteomes" id="UP001595821">
    <property type="component" value="Unassembled WGS sequence"/>
</dbReference>
<organism evidence="1 2">
    <name type="scientific">Natribaculum luteum</name>
    <dbReference type="NCBI Taxonomy" id="1586232"/>
    <lineage>
        <taxon>Archaea</taxon>
        <taxon>Methanobacteriati</taxon>
        <taxon>Methanobacteriota</taxon>
        <taxon>Stenosarchaea group</taxon>
        <taxon>Halobacteria</taxon>
        <taxon>Halobacteriales</taxon>
        <taxon>Natrialbaceae</taxon>
        <taxon>Natribaculum</taxon>
    </lineage>
</organism>
<evidence type="ECO:0000313" key="1">
    <source>
        <dbReference type="EMBL" id="MFC4246715.1"/>
    </source>
</evidence>
<dbReference type="EMBL" id="JBHSDJ010000016">
    <property type="protein sequence ID" value="MFC4246715.1"/>
    <property type="molecule type" value="Genomic_DNA"/>
</dbReference>
<comment type="caution">
    <text evidence="1">The sequence shown here is derived from an EMBL/GenBank/DDBJ whole genome shotgun (WGS) entry which is preliminary data.</text>
</comment>
<proteinExistence type="predicted"/>
<dbReference type="RefSeq" id="WP_246966312.1">
    <property type="nucleotide sequence ID" value="NZ_CP095397.1"/>
</dbReference>